<keyword evidence="6" id="KW-0175">Coiled coil</keyword>
<dbReference type="PROSITE" id="PS50109">
    <property type="entry name" value="HIS_KIN"/>
    <property type="match status" value="1"/>
</dbReference>
<feature type="coiled-coil region" evidence="6">
    <location>
        <begin position="145"/>
        <end position="183"/>
    </location>
</feature>
<proteinExistence type="predicted"/>
<accession>A0A318S7H8</accession>
<dbReference type="GO" id="GO:0006355">
    <property type="term" value="P:regulation of DNA-templated transcription"/>
    <property type="evidence" value="ECO:0007669"/>
    <property type="project" value="InterPro"/>
</dbReference>
<dbReference type="InterPro" id="IPR035965">
    <property type="entry name" value="PAS-like_dom_sf"/>
</dbReference>
<sequence>MDASTRKTGLPLSTDELSSLQARVLTLEGELQACQQRAVALFNEAPAPYFLLDSQGRIVDVNVTGHGLLGRTREDVLRRSWISFLPSTSQSSFALLSTLAFEDALVHHGDVQVVNAQDTPIDILVQLRTQQRDGVEHLLVIATDISAHKRAQQTLLNDNANYEQQLREQARTTRHLMQDLENVTLTFIQQLHLPVARALNFFKLHRAAREKRAEAVEDNLMNMEGAVLQILNLLASVDRFMQLRQMRLTIKPVDLNKVLSEVLKNAEPIMADRDVRTTSRVLPTVQGDNRALFLIFDELIANALKFTRTRERAQVSVVTHETELEYHVGVRDNGVGFNMRHKDKLFQLFGRLHPSSEYEGTGVGLVTVRRTCERVGGRVWAEGKPDQGATFWVAWPKQPTLRL</sequence>
<dbReference type="SUPFAM" id="SSF55874">
    <property type="entry name" value="ATPase domain of HSP90 chaperone/DNA topoisomerase II/histidine kinase"/>
    <property type="match status" value="1"/>
</dbReference>
<dbReference type="SMART" id="SM00091">
    <property type="entry name" value="PAS"/>
    <property type="match status" value="1"/>
</dbReference>
<keyword evidence="5" id="KW-0472">Membrane</keyword>
<dbReference type="InterPro" id="IPR000014">
    <property type="entry name" value="PAS"/>
</dbReference>
<dbReference type="PRINTS" id="PR00344">
    <property type="entry name" value="BCTRLSENSOR"/>
</dbReference>
<dbReference type="Gene3D" id="3.30.450.20">
    <property type="entry name" value="PAS domain"/>
    <property type="match status" value="1"/>
</dbReference>
<keyword evidence="3" id="KW-0808">Transferase</keyword>
<dbReference type="InterPro" id="IPR003594">
    <property type="entry name" value="HATPase_dom"/>
</dbReference>
<dbReference type="PANTHER" id="PTHR42878:SF15">
    <property type="entry name" value="BACTERIOPHYTOCHROME"/>
    <property type="match status" value="1"/>
</dbReference>
<dbReference type="PROSITE" id="PS50112">
    <property type="entry name" value="PAS"/>
    <property type="match status" value="1"/>
</dbReference>
<dbReference type="GO" id="GO:0030295">
    <property type="term" value="F:protein kinase activator activity"/>
    <property type="evidence" value="ECO:0007669"/>
    <property type="project" value="TreeGrafter"/>
</dbReference>
<dbReference type="Pfam" id="PF00989">
    <property type="entry name" value="PAS"/>
    <property type="match status" value="1"/>
</dbReference>
<dbReference type="GO" id="GO:0007234">
    <property type="term" value="P:osmosensory signaling via phosphorelay pathway"/>
    <property type="evidence" value="ECO:0007669"/>
    <property type="project" value="TreeGrafter"/>
</dbReference>
<evidence type="ECO:0000259" key="7">
    <source>
        <dbReference type="PROSITE" id="PS50109"/>
    </source>
</evidence>
<reference evidence="9 10" key="1">
    <citation type="submission" date="2018-06" db="EMBL/GenBank/DDBJ databases">
        <title>Genomic Encyclopedia of Type Strains, Phase IV (KMG-IV): sequencing the most valuable type-strain genomes for metagenomic binning, comparative biology and taxonomic classification.</title>
        <authorList>
            <person name="Goeker M."/>
        </authorList>
    </citation>
    <scope>NUCLEOTIDE SEQUENCE [LARGE SCALE GENOMIC DNA]</scope>
    <source>
        <strain evidence="9 10">DSM 18048</strain>
    </source>
</reference>
<evidence type="ECO:0000256" key="1">
    <source>
        <dbReference type="ARBA" id="ARBA00000085"/>
    </source>
</evidence>
<dbReference type="PANTHER" id="PTHR42878">
    <property type="entry name" value="TWO-COMPONENT HISTIDINE KINASE"/>
    <property type="match status" value="1"/>
</dbReference>
<protein>
    <recommendedName>
        <fullName evidence="2">histidine kinase</fullName>
        <ecNumber evidence="2">2.7.13.3</ecNumber>
    </recommendedName>
</protein>
<dbReference type="InterPro" id="IPR050351">
    <property type="entry name" value="BphY/WalK/GraS-like"/>
</dbReference>
<comment type="catalytic activity">
    <reaction evidence="1">
        <text>ATP + protein L-histidine = ADP + protein N-phospho-L-histidine.</text>
        <dbReference type="EC" id="2.7.13.3"/>
    </reaction>
</comment>
<name>A0A318S7H8_9DEIO</name>
<dbReference type="CDD" id="cd00130">
    <property type="entry name" value="PAS"/>
    <property type="match status" value="1"/>
</dbReference>
<dbReference type="GO" id="GO:0000156">
    <property type="term" value="F:phosphorelay response regulator activity"/>
    <property type="evidence" value="ECO:0007669"/>
    <property type="project" value="TreeGrafter"/>
</dbReference>
<evidence type="ECO:0000259" key="8">
    <source>
        <dbReference type="PROSITE" id="PS50112"/>
    </source>
</evidence>
<dbReference type="SUPFAM" id="SSF55785">
    <property type="entry name" value="PYP-like sensor domain (PAS domain)"/>
    <property type="match status" value="1"/>
</dbReference>
<dbReference type="EMBL" id="QJSX01000016">
    <property type="protein sequence ID" value="PYE50981.1"/>
    <property type="molecule type" value="Genomic_DNA"/>
</dbReference>
<feature type="domain" description="Histidine kinase" evidence="7">
    <location>
        <begin position="186"/>
        <end position="399"/>
    </location>
</feature>
<evidence type="ECO:0000256" key="3">
    <source>
        <dbReference type="ARBA" id="ARBA00022679"/>
    </source>
</evidence>
<dbReference type="Pfam" id="PF02518">
    <property type="entry name" value="HATPase_c"/>
    <property type="match status" value="1"/>
</dbReference>
<dbReference type="GO" id="GO:0016020">
    <property type="term" value="C:membrane"/>
    <property type="evidence" value="ECO:0007669"/>
    <property type="project" value="UniProtKB-SubCell"/>
</dbReference>
<evidence type="ECO:0000256" key="4">
    <source>
        <dbReference type="ARBA" id="ARBA00022777"/>
    </source>
</evidence>
<dbReference type="InterPro" id="IPR005467">
    <property type="entry name" value="His_kinase_dom"/>
</dbReference>
<feature type="domain" description="PAS" evidence="8">
    <location>
        <begin position="34"/>
        <end position="82"/>
    </location>
</feature>
<evidence type="ECO:0000256" key="5">
    <source>
        <dbReference type="ARBA" id="ARBA00023136"/>
    </source>
</evidence>
<keyword evidence="10" id="KW-1185">Reference proteome</keyword>
<dbReference type="SMART" id="SM00387">
    <property type="entry name" value="HATPase_c"/>
    <property type="match status" value="1"/>
</dbReference>
<dbReference type="Proteomes" id="UP000248326">
    <property type="component" value="Unassembled WGS sequence"/>
</dbReference>
<organism evidence="9 10">
    <name type="scientific">Deinococcus yavapaiensis KR-236</name>
    <dbReference type="NCBI Taxonomy" id="694435"/>
    <lineage>
        <taxon>Bacteria</taxon>
        <taxon>Thermotogati</taxon>
        <taxon>Deinococcota</taxon>
        <taxon>Deinococci</taxon>
        <taxon>Deinococcales</taxon>
        <taxon>Deinococcaceae</taxon>
        <taxon>Deinococcus</taxon>
    </lineage>
</organism>
<dbReference type="InterPro" id="IPR004358">
    <property type="entry name" value="Sig_transdc_His_kin-like_C"/>
</dbReference>
<evidence type="ECO:0000256" key="6">
    <source>
        <dbReference type="SAM" id="Coils"/>
    </source>
</evidence>
<dbReference type="Gene3D" id="3.30.565.10">
    <property type="entry name" value="Histidine kinase-like ATPase, C-terminal domain"/>
    <property type="match status" value="1"/>
</dbReference>
<keyword evidence="4" id="KW-0418">Kinase</keyword>
<dbReference type="NCBIfam" id="TIGR00229">
    <property type="entry name" value="sensory_box"/>
    <property type="match status" value="1"/>
</dbReference>
<comment type="caution">
    <text evidence="9">The sequence shown here is derived from an EMBL/GenBank/DDBJ whole genome shotgun (WGS) entry which is preliminary data.</text>
</comment>
<dbReference type="GO" id="GO:0004673">
    <property type="term" value="F:protein histidine kinase activity"/>
    <property type="evidence" value="ECO:0007669"/>
    <property type="project" value="UniProtKB-EC"/>
</dbReference>
<evidence type="ECO:0000313" key="9">
    <source>
        <dbReference type="EMBL" id="PYE50981.1"/>
    </source>
</evidence>
<dbReference type="AlphaFoldDB" id="A0A318S7H8"/>
<dbReference type="InterPro" id="IPR013767">
    <property type="entry name" value="PAS_fold"/>
</dbReference>
<dbReference type="EC" id="2.7.13.3" evidence="2"/>
<evidence type="ECO:0000313" key="10">
    <source>
        <dbReference type="Proteomes" id="UP000248326"/>
    </source>
</evidence>
<evidence type="ECO:0000256" key="2">
    <source>
        <dbReference type="ARBA" id="ARBA00012438"/>
    </source>
</evidence>
<dbReference type="InterPro" id="IPR036890">
    <property type="entry name" value="HATPase_C_sf"/>
</dbReference>
<gene>
    <name evidence="9" type="ORF">DES52_11648</name>
</gene>